<comment type="caution">
    <text evidence="1">The sequence shown here is derived from an EMBL/GenBank/DDBJ whole genome shotgun (WGS) entry which is preliminary data.</text>
</comment>
<evidence type="ECO:0000313" key="2">
    <source>
        <dbReference type="Proteomes" id="UP001595690"/>
    </source>
</evidence>
<dbReference type="EMBL" id="JBHRZI010000036">
    <property type="protein sequence ID" value="MFC3897519.1"/>
    <property type="molecule type" value="Genomic_DNA"/>
</dbReference>
<dbReference type="PANTHER" id="PTHR42905">
    <property type="entry name" value="PHOSPHOENOLPYRUVATE CARBOXYLASE"/>
    <property type="match status" value="1"/>
</dbReference>
<dbReference type="CDD" id="cd00377">
    <property type="entry name" value="ICL_PEPM"/>
    <property type="match status" value="1"/>
</dbReference>
<dbReference type="Proteomes" id="UP001595690">
    <property type="component" value="Unassembled WGS sequence"/>
</dbReference>
<evidence type="ECO:0000313" key="1">
    <source>
        <dbReference type="EMBL" id="MFC3897519.1"/>
    </source>
</evidence>
<keyword evidence="1" id="KW-0456">Lyase</keyword>
<proteinExistence type="predicted"/>
<dbReference type="PANTHER" id="PTHR42905:SF16">
    <property type="entry name" value="CARBOXYPHOSPHONOENOLPYRUVATE PHOSPHONOMUTASE-LIKE PROTEIN (AFU_ORTHOLOGUE AFUA_5G07230)"/>
    <property type="match status" value="1"/>
</dbReference>
<protein>
    <submittedName>
        <fullName evidence="1">Isocitrate lyase/phosphoenolpyruvate mutase family protein</fullName>
    </submittedName>
</protein>
<dbReference type="Gene3D" id="3.20.20.60">
    <property type="entry name" value="Phosphoenolpyruvate-binding domains"/>
    <property type="match status" value="1"/>
</dbReference>
<gene>
    <name evidence="1" type="ORF">ACFOWZ_39100</name>
</gene>
<dbReference type="InterPro" id="IPR039556">
    <property type="entry name" value="ICL/PEPM"/>
</dbReference>
<sequence length="255" mass="26665">MSDLKAHADLLRELHHGKMLVLPNAWDVPSAELVAEKGFPVVATSSAAVAESLGHRDGENAPWQEMFAVVARITAAVPVPVTVDAEAGYGLPPDELVARLVESGAAGCNLEDTDHRAGGLVDAAAQADRLAQVRAAADAAGVPIVVNARIDVFLPSGGIAESDRLDEAIRRGRLYRDAGADCVYPIGGSTSHNLARMVAEVPAPVNGNTTDELDLEALRALGVARVSYGPRFYRAGASGFSAALDRLSAETNLLR</sequence>
<dbReference type="RefSeq" id="WP_382379003.1">
    <property type="nucleotide sequence ID" value="NZ_JBHRZI010000036.1"/>
</dbReference>
<dbReference type="SUPFAM" id="SSF51621">
    <property type="entry name" value="Phosphoenolpyruvate/pyruvate domain"/>
    <property type="match status" value="1"/>
</dbReference>
<accession>A0ABV8C6A6</accession>
<name>A0ABV8C6A6_9PSEU</name>
<dbReference type="GO" id="GO:0016829">
    <property type="term" value="F:lyase activity"/>
    <property type="evidence" value="ECO:0007669"/>
    <property type="project" value="UniProtKB-KW"/>
</dbReference>
<dbReference type="InterPro" id="IPR040442">
    <property type="entry name" value="Pyrv_kinase-like_dom_sf"/>
</dbReference>
<reference evidence="2" key="1">
    <citation type="journal article" date="2019" name="Int. J. Syst. Evol. Microbiol.">
        <title>The Global Catalogue of Microorganisms (GCM) 10K type strain sequencing project: providing services to taxonomists for standard genome sequencing and annotation.</title>
        <authorList>
            <consortium name="The Broad Institute Genomics Platform"/>
            <consortium name="The Broad Institute Genome Sequencing Center for Infectious Disease"/>
            <person name="Wu L."/>
            <person name="Ma J."/>
        </authorList>
    </citation>
    <scope>NUCLEOTIDE SEQUENCE [LARGE SCALE GENOMIC DNA]</scope>
    <source>
        <strain evidence="2">CGMCC 4.7405</strain>
    </source>
</reference>
<dbReference type="Pfam" id="PF13714">
    <property type="entry name" value="PEP_mutase"/>
    <property type="match status" value="1"/>
</dbReference>
<dbReference type="InterPro" id="IPR015813">
    <property type="entry name" value="Pyrv/PenolPyrv_kinase-like_dom"/>
</dbReference>
<keyword evidence="2" id="KW-1185">Reference proteome</keyword>
<organism evidence="1 2">
    <name type="scientific">Lentzea rhizosphaerae</name>
    <dbReference type="NCBI Taxonomy" id="2041025"/>
    <lineage>
        <taxon>Bacteria</taxon>
        <taxon>Bacillati</taxon>
        <taxon>Actinomycetota</taxon>
        <taxon>Actinomycetes</taxon>
        <taxon>Pseudonocardiales</taxon>
        <taxon>Pseudonocardiaceae</taxon>
        <taxon>Lentzea</taxon>
    </lineage>
</organism>